<sequence length="76" mass="8936">MRTTIKFCPLNFKNELREIKNHIKQLPDITVHDDKCLNYCGQCMIQPFSLVNGKNIVCENADELYQKITEQLENLH</sequence>
<proteinExistence type="predicted"/>
<name>A0A4Q0VND5_9BACI</name>
<dbReference type="InterPro" id="IPR009910">
    <property type="entry name" value="DUF1450"/>
</dbReference>
<dbReference type="OrthoDB" id="1684419at2"/>
<keyword evidence="2" id="KW-1185">Reference proteome</keyword>
<dbReference type="EMBL" id="QOUX01000047">
    <property type="protein sequence ID" value="RXI96496.1"/>
    <property type="molecule type" value="Genomic_DNA"/>
</dbReference>
<accession>A0A4Q0VND5</accession>
<dbReference type="RefSeq" id="WP_129080473.1">
    <property type="nucleotide sequence ID" value="NZ_QOUX01000047.1"/>
</dbReference>
<comment type="caution">
    <text evidence="1">The sequence shown here is derived from an EMBL/GenBank/DDBJ whole genome shotgun (WGS) entry which is preliminary data.</text>
</comment>
<reference evidence="1 2" key="1">
    <citation type="journal article" date="2019" name="Int. J. Syst. Evol. Microbiol.">
        <title>Anaerobacillus alkaliphilus sp. nov., a novel alkaliphilic and moderately halophilic bacterium.</title>
        <authorList>
            <person name="Borsodi A.K."/>
            <person name="Aszalos J.M."/>
            <person name="Bihari P."/>
            <person name="Nagy I."/>
            <person name="Schumann P."/>
            <person name="Sproer C."/>
            <person name="Kovacs A.L."/>
            <person name="Boka K."/>
            <person name="Dobosy P."/>
            <person name="Ovari M."/>
            <person name="Szili-Kovacs T."/>
            <person name="Toth E."/>
        </authorList>
    </citation>
    <scope>NUCLEOTIDE SEQUENCE [LARGE SCALE GENOMIC DNA]</scope>
    <source>
        <strain evidence="1 2">B16-10</strain>
    </source>
</reference>
<evidence type="ECO:0000313" key="1">
    <source>
        <dbReference type="EMBL" id="RXI96496.1"/>
    </source>
</evidence>
<organism evidence="1 2">
    <name type="scientific">Anaerobacillus alkaliphilus</name>
    <dbReference type="NCBI Taxonomy" id="1548597"/>
    <lineage>
        <taxon>Bacteria</taxon>
        <taxon>Bacillati</taxon>
        <taxon>Bacillota</taxon>
        <taxon>Bacilli</taxon>
        <taxon>Bacillales</taxon>
        <taxon>Bacillaceae</taxon>
        <taxon>Anaerobacillus</taxon>
    </lineage>
</organism>
<evidence type="ECO:0000313" key="2">
    <source>
        <dbReference type="Proteomes" id="UP000290649"/>
    </source>
</evidence>
<dbReference type="AlphaFoldDB" id="A0A4Q0VND5"/>
<protein>
    <submittedName>
        <fullName evidence="1">DUF1450 domain-containing protein</fullName>
    </submittedName>
</protein>
<dbReference type="Pfam" id="PF07293">
    <property type="entry name" value="DUF1450"/>
    <property type="match status" value="1"/>
</dbReference>
<dbReference type="Proteomes" id="UP000290649">
    <property type="component" value="Unassembled WGS sequence"/>
</dbReference>
<gene>
    <name evidence="1" type="ORF">DS745_22565</name>
</gene>